<keyword evidence="3" id="KW-1185">Reference proteome</keyword>
<feature type="domain" description="LOB" evidence="2">
    <location>
        <begin position="59"/>
        <end position="160"/>
    </location>
</feature>
<dbReference type="PANTHER" id="PTHR31301:SF153">
    <property type="entry name" value="LOB DOMAIN-CONTAINING PROTEIN 26"/>
    <property type="match status" value="1"/>
</dbReference>
<comment type="similarity">
    <text evidence="1">Belongs to the LOB domain-containing protein family.</text>
</comment>
<evidence type="ECO:0000259" key="2">
    <source>
        <dbReference type="PROSITE" id="PS50891"/>
    </source>
</evidence>
<evidence type="ECO:0000313" key="3">
    <source>
        <dbReference type="Proteomes" id="UP000827889"/>
    </source>
</evidence>
<dbReference type="GeneID" id="115755867"/>
<reference evidence="4" key="1">
    <citation type="submission" date="2025-08" db="UniProtKB">
        <authorList>
            <consortium name="RefSeq"/>
        </authorList>
    </citation>
    <scope>IDENTIFICATION</scope>
    <source>
        <tissue evidence="4">Leaf</tissue>
    </source>
</reference>
<evidence type="ECO:0000256" key="1">
    <source>
        <dbReference type="ARBA" id="ARBA00005474"/>
    </source>
</evidence>
<sequence length="204" mass="23451">MFVKFLKGPNYKMDPTMFSLNIICSRRSTWHHQNPNSGVIFWRSLLCRIFRESRMSSFSRCAACKYLRRKCPQDCILAPYFPSSNPQRFACVHKIFGASNVTKMLQQVPVHLRAEAAECISYEAIARVQDPVYGCVGIITQLQQQIIQIHSEIMKIKGDIITHHSAHPQHQPLPPPQGDPCRSISIHQQEQDNFQSDEHPFGNF</sequence>
<dbReference type="Pfam" id="PF03195">
    <property type="entry name" value="LOB"/>
    <property type="match status" value="1"/>
</dbReference>
<proteinExistence type="inferred from homology"/>
<dbReference type="RefSeq" id="XP_048139408.1">
    <property type="nucleotide sequence ID" value="XM_048283451.1"/>
</dbReference>
<dbReference type="PANTHER" id="PTHR31301">
    <property type="entry name" value="LOB DOMAIN-CONTAINING PROTEIN 4-RELATED"/>
    <property type="match status" value="1"/>
</dbReference>
<dbReference type="Proteomes" id="UP000827889">
    <property type="component" value="Chromosome 8"/>
</dbReference>
<dbReference type="PROSITE" id="PS50891">
    <property type="entry name" value="LOB"/>
    <property type="match status" value="1"/>
</dbReference>
<name>A0ABM3HS41_9MYRT</name>
<protein>
    <submittedName>
        <fullName evidence="4">LOB domain-containing protein 24-like isoform X1</fullName>
    </submittedName>
</protein>
<dbReference type="InterPro" id="IPR004883">
    <property type="entry name" value="LOB"/>
</dbReference>
<organism evidence="3 4">
    <name type="scientific">Rhodamnia argentea</name>
    <dbReference type="NCBI Taxonomy" id="178133"/>
    <lineage>
        <taxon>Eukaryota</taxon>
        <taxon>Viridiplantae</taxon>
        <taxon>Streptophyta</taxon>
        <taxon>Embryophyta</taxon>
        <taxon>Tracheophyta</taxon>
        <taxon>Spermatophyta</taxon>
        <taxon>Magnoliopsida</taxon>
        <taxon>eudicotyledons</taxon>
        <taxon>Gunneridae</taxon>
        <taxon>Pentapetalae</taxon>
        <taxon>rosids</taxon>
        <taxon>malvids</taxon>
        <taxon>Myrtales</taxon>
        <taxon>Myrtaceae</taxon>
        <taxon>Myrtoideae</taxon>
        <taxon>Myrteae</taxon>
        <taxon>Australasian group</taxon>
        <taxon>Rhodamnia</taxon>
    </lineage>
</organism>
<evidence type="ECO:0000313" key="4">
    <source>
        <dbReference type="RefSeq" id="XP_048139408.1"/>
    </source>
</evidence>
<accession>A0ABM3HS41</accession>
<gene>
    <name evidence="4" type="primary">LOC115755867</name>
</gene>